<protein>
    <submittedName>
        <fullName evidence="1">HDL140Cp</fullName>
    </submittedName>
</protein>
<dbReference type="GeneID" id="28723857"/>
<evidence type="ECO:0000313" key="2">
    <source>
        <dbReference type="Proteomes" id="UP000243052"/>
    </source>
</evidence>
<gene>
    <name evidence="1" type="ORF">AW171_hschr42504</name>
</gene>
<keyword evidence="2" id="KW-1185">Reference proteome</keyword>
<dbReference type="RefSeq" id="XP_017987600.1">
    <property type="nucleotide sequence ID" value="XM_018131822.1"/>
</dbReference>
<dbReference type="EMBL" id="CP014244">
    <property type="protein sequence ID" value="AMD20604.1"/>
    <property type="molecule type" value="Genomic_DNA"/>
</dbReference>
<accession>A0A0X8HSG5</accession>
<organism evidence="1 2">
    <name type="scientific">Eremothecium sinecaudum</name>
    <dbReference type="NCBI Taxonomy" id="45286"/>
    <lineage>
        <taxon>Eukaryota</taxon>
        <taxon>Fungi</taxon>
        <taxon>Dikarya</taxon>
        <taxon>Ascomycota</taxon>
        <taxon>Saccharomycotina</taxon>
        <taxon>Saccharomycetes</taxon>
        <taxon>Saccharomycetales</taxon>
        <taxon>Saccharomycetaceae</taxon>
        <taxon>Eremothecium</taxon>
    </lineage>
</organism>
<name>A0A0X8HSG5_9SACH</name>
<proteinExistence type="predicted"/>
<evidence type="ECO:0000313" key="1">
    <source>
        <dbReference type="EMBL" id="AMD20604.1"/>
    </source>
</evidence>
<dbReference type="SUPFAM" id="SSF69322">
    <property type="entry name" value="Tricorn protease domain 2"/>
    <property type="match status" value="1"/>
</dbReference>
<reference evidence="1 2" key="1">
    <citation type="submission" date="2016-01" db="EMBL/GenBank/DDBJ databases">
        <title>Genome sequence of the yeast Holleya sinecauda.</title>
        <authorList>
            <person name="Dietrich F.S."/>
        </authorList>
    </citation>
    <scope>NUCLEOTIDE SEQUENCE [LARGE SCALE GENOMIC DNA]</scope>
    <source>
        <strain evidence="1 2">ATCC 58844</strain>
    </source>
</reference>
<dbReference type="AlphaFoldDB" id="A0A0X8HSG5"/>
<sequence>MSLNTNDSSTLDYTFCKIPNEDYGSLILSSPDDQLSSSRFIVSSPNAMYITTLTDKTINLRQLENCPLGFKKVSIINGSIIATKSQLAYIIRLDESPNVVQLPALKLKRSISLFGSPKAQFIDSAYSSNIWGPYSSKIPFADLFRYTEELYDFHFDGKVAFSLIKHGKMYCIEKLFLDISINDRRKVVLLDDTVNHRPLSSPLNSLHDFFIVITSRNTYIVSKKTMQLQRFPNPSYIKKAIENKSKLYVFGPQEDCNSYTIRICTEFGTVFEAVFGSKLPKKLIWRKIDIRLCEPKLGNIIEIWCLSLQLYVLSTRGALVIRDVSSNTDKILEIPNQKATCHSTQVLSLRKTESGTPIIDSSISYGLIQYGVQAAYIDVIAEACVLIKKRNYGKVPRMSTQIYYTSKGLYICDGYSIASDGKVLAPFEHSIVMYEGKVYSKEDVCAHNPVICFDGNSKKHIIVRFNRHIYCFSENEPNKHQIDIPTSLETSERVLLAAFEIGDKLYISTFNRAVITRYILKKNVDTDIYELETSACHKNISEYITSIQMNQNEIFGISATCIYRYKFNIDKIHDGQQFLINSNTGLKACTIDSNSRLIVYDENLLYQLCDDHVVTGSLPFRTKNIIAKDGGAILVLGYDGRVLEMEINTTKVNQRHIEKEVKITRIVLAATPNTLIINSKKLKTVAVETVTLFDYINMKPITHLDFSVGESILSMTQCPKHLDRQYCIIITATKDRQNIHILSYFDKSLQLCDSLSIDWIASGTLFYQNYVFVYGEQLIVCRIVNSGGNWKFHISSLKNIALASKLVVTGVIHEGTLILFDAFAGMEAFLIIEDPTGVISLEPKPLYSQYPKVHNEMILHTASRTITADMLFQTNIGPSSISNRMINLDTLSLLDLTSMITFTALTDSKNNLFVYQFSSQSIKLGKQLCALNLGKPIIQILPGPSHKQDDYIPLFTVLLSDGSIYIIFAGRLSPSTKIMTEYNCVNILSSPDVVHIIPAPRTKTRISSNQKLSLQLHNLDTAGNFIPAMQINLQQS</sequence>
<dbReference type="Proteomes" id="UP000243052">
    <property type="component" value="Chromosome iv"/>
</dbReference>